<dbReference type="GeneID" id="26909719"/>
<feature type="region of interest" description="Disordered" evidence="1">
    <location>
        <begin position="61"/>
        <end position="96"/>
    </location>
</feature>
<feature type="compositionally biased region" description="Polar residues" evidence="1">
    <location>
        <begin position="61"/>
        <end position="76"/>
    </location>
</feature>
<evidence type="ECO:0000256" key="1">
    <source>
        <dbReference type="SAM" id="MobiDB-lite"/>
    </source>
</evidence>
<proteinExistence type="predicted"/>
<dbReference type="AlphaFoldDB" id="A0A0M9FQS4"/>
<sequence>MGRSNNQRRRTAKAKGKAFIPKMVKSKVRNQVRKVKIMVAKKDPRLNKKLSYDKFRTKSGKITQRKFQSGGYNNSGRFGKAAGAKQHAIKGKKGVK</sequence>
<feature type="compositionally biased region" description="Basic residues" evidence="1">
    <location>
        <begin position="87"/>
        <end position="96"/>
    </location>
</feature>
<protein>
    <submittedName>
        <fullName evidence="2">Uncharacterized protein</fullName>
    </submittedName>
</protein>
<reference evidence="2 3" key="1">
    <citation type="submission" date="2015-07" db="EMBL/GenBank/DDBJ databases">
        <title>High-quality genome of monoxenous trypanosomatid Leptomonas pyrrhocoris.</title>
        <authorList>
            <person name="Flegontov P."/>
            <person name="Butenko A."/>
            <person name="Firsov S."/>
            <person name="Vlcek C."/>
            <person name="Logacheva M.D."/>
            <person name="Field M."/>
            <person name="Filatov D."/>
            <person name="Flegontova O."/>
            <person name="Gerasimov E."/>
            <person name="Jackson A.P."/>
            <person name="Kelly S."/>
            <person name="Opperdoes F."/>
            <person name="O'Reilly A."/>
            <person name="Votypka J."/>
            <person name="Yurchenko V."/>
            <person name="Lukes J."/>
        </authorList>
    </citation>
    <scope>NUCLEOTIDE SEQUENCE [LARGE SCALE GENOMIC DNA]</scope>
    <source>
        <strain evidence="2">H10</strain>
    </source>
</reference>
<comment type="caution">
    <text evidence="2">The sequence shown here is derived from an EMBL/GenBank/DDBJ whole genome shotgun (WGS) entry which is preliminary data.</text>
</comment>
<evidence type="ECO:0000313" key="2">
    <source>
        <dbReference type="EMBL" id="KPA74175.1"/>
    </source>
</evidence>
<accession>A0A0M9FQS4</accession>
<dbReference type="OrthoDB" id="269639at2759"/>
<dbReference type="Proteomes" id="UP000037923">
    <property type="component" value="Unassembled WGS sequence"/>
</dbReference>
<dbReference type="EMBL" id="LGTL01000031">
    <property type="protein sequence ID" value="KPA74175.1"/>
    <property type="molecule type" value="Genomic_DNA"/>
</dbReference>
<name>A0A0M9FQS4_LEPPY</name>
<organism evidence="2 3">
    <name type="scientific">Leptomonas pyrrhocoris</name>
    <name type="common">Firebug parasite</name>
    <dbReference type="NCBI Taxonomy" id="157538"/>
    <lineage>
        <taxon>Eukaryota</taxon>
        <taxon>Discoba</taxon>
        <taxon>Euglenozoa</taxon>
        <taxon>Kinetoplastea</taxon>
        <taxon>Metakinetoplastina</taxon>
        <taxon>Trypanosomatida</taxon>
        <taxon>Trypanosomatidae</taxon>
        <taxon>Leishmaniinae</taxon>
        <taxon>Leptomonas</taxon>
    </lineage>
</organism>
<keyword evidence="3" id="KW-1185">Reference proteome</keyword>
<evidence type="ECO:0000313" key="3">
    <source>
        <dbReference type="Proteomes" id="UP000037923"/>
    </source>
</evidence>
<dbReference type="RefSeq" id="XP_015652614.1">
    <property type="nucleotide sequence ID" value="XM_015808901.1"/>
</dbReference>
<gene>
    <name evidence="2" type="ORF">ABB37_09436</name>
</gene>
<dbReference type="OMA" id="YNNSGRF"/>
<dbReference type="VEuPathDB" id="TriTrypDB:LpyrH10_31_0900"/>